<proteinExistence type="predicted"/>
<dbReference type="Proteomes" id="UP000566819">
    <property type="component" value="Unassembled WGS sequence"/>
</dbReference>
<feature type="compositionally biased region" description="Polar residues" evidence="1">
    <location>
        <begin position="180"/>
        <end position="189"/>
    </location>
</feature>
<evidence type="ECO:0000313" key="3">
    <source>
        <dbReference type="Proteomes" id="UP000566819"/>
    </source>
</evidence>
<feature type="region of interest" description="Disordered" evidence="1">
    <location>
        <begin position="180"/>
        <end position="212"/>
    </location>
</feature>
<sequence>MNEGVRYEEVGREELKKDGDYEDGDEEDMEKWLADVRFSVSRAFLFPRWRLAINVDKDDQRTDRPARKRMAWHGLAGHGKSKLGKARQGKGEAPQAKTGDSKRLPTATVLSCLLPRTSRTLAGKKKIRRELEDDPTSSTALQGDRDQGPFCREGPLSTANSPVSSLQLHFAGRKIQDFSAQLSPATTSPRPAVTPASGQSRAIGADRITSHP</sequence>
<name>A0A8H4W6I4_9HELO</name>
<dbReference type="EMBL" id="JAAMPI010000106">
    <property type="protein sequence ID" value="KAF4635667.1"/>
    <property type="molecule type" value="Genomic_DNA"/>
</dbReference>
<feature type="region of interest" description="Disordered" evidence="1">
    <location>
        <begin position="57"/>
        <end position="102"/>
    </location>
</feature>
<accession>A0A8H4W6I4</accession>
<keyword evidence="3" id="KW-1185">Reference proteome</keyword>
<organism evidence="2 3">
    <name type="scientific">Cudoniella acicularis</name>
    <dbReference type="NCBI Taxonomy" id="354080"/>
    <lineage>
        <taxon>Eukaryota</taxon>
        <taxon>Fungi</taxon>
        <taxon>Dikarya</taxon>
        <taxon>Ascomycota</taxon>
        <taxon>Pezizomycotina</taxon>
        <taxon>Leotiomycetes</taxon>
        <taxon>Helotiales</taxon>
        <taxon>Tricladiaceae</taxon>
        <taxon>Cudoniella</taxon>
    </lineage>
</organism>
<evidence type="ECO:0000256" key="1">
    <source>
        <dbReference type="SAM" id="MobiDB-lite"/>
    </source>
</evidence>
<reference evidence="2 3" key="1">
    <citation type="submission" date="2020-03" db="EMBL/GenBank/DDBJ databases">
        <title>Draft Genome Sequence of Cudoniella acicularis.</title>
        <authorList>
            <person name="Buettner E."/>
            <person name="Kellner H."/>
        </authorList>
    </citation>
    <scope>NUCLEOTIDE SEQUENCE [LARGE SCALE GENOMIC DNA]</scope>
    <source>
        <strain evidence="2 3">DSM 108380</strain>
    </source>
</reference>
<protein>
    <submittedName>
        <fullName evidence="2">Uncharacterized protein</fullName>
    </submittedName>
</protein>
<feature type="compositionally biased region" description="Basic residues" evidence="1">
    <location>
        <begin position="79"/>
        <end position="88"/>
    </location>
</feature>
<gene>
    <name evidence="2" type="ORF">G7Y89_g2437</name>
</gene>
<feature type="compositionally biased region" description="Basic and acidic residues" evidence="1">
    <location>
        <begin position="1"/>
        <end position="19"/>
    </location>
</feature>
<feature type="region of interest" description="Disordered" evidence="1">
    <location>
        <begin position="1"/>
        <end position="26"/>
    </location>
</feature>
<dbReference type="AlphaFoldDB" id="A0A8H4W6I4"/>
<evidence type="ECO:0000313" key="2">
    <source>
        <dbReference type="EMBL" id="KAF4635667.1"/>
    </source>
</evidence>
<comment type="caution">
    <text evidence="2">The sequence shown here is derived from an EMBL/GenBank/DDBJ whole genome shotgun (WGS) entry which is preliminary data.</text>
</comment>
<feature type="region of interest" description="Disordered" evidence="1">
    <location>
        <begin position="123"/>
        <end position="162"/>
    </location>
</feature>